<evidence type="ECO:0000313" key="7">
    <source>
        <dbReference type="Proteomes" id="UP000008461"/>
    </source>
</evidence>
<evidence type="ECO:0000256" key="3">
    <source>
        <dbReference type="ARBA" id="ARBA00022801"/>
    </source>
</evidence>
<dbReference type="InterPro" id="IPR041382">
    <property type="entry name" value="SH3_16"/>
</dbReference>
<dbReference type="PANTHER" id="PTHR47053:SF1">
    <property type="entry name" value="MUREIN DD-ENDOPEPTIDASE MEPH-RELATED"/>
    <property type="match status" value="1"/>
</dbReference>
<dbReference type="Pfam" id="PF00877">
    <property type="entry name" value="NLPC_P60"/>
    <property type="match status" value="1"/>
</dbReference>
<feature type="domain" description="NlpC/P60" evidence="5">
    <location>
        <begin position="128"/>
        <end position="256"/>
    </location>
</feature>
<dbReference type="KEGG" id="hhy:Halhy_5569"/>
<gene>
    <name evidence="6" type="ordered locus">Halhy_5569</name>
</gene>
<keyword evidence="3" id="KW-0378">Hydrolase</keyword>
<dbReference type="Proteomes" id="UP000008461">
    <property type="component" value="Chromosome"/>
</dbReference>
<dbReference type="PANTHER" id="PTHR47053">
    <property type="entry name" value="MUREIN DD-ENDOPEPTIDASE MEPH-RELATED"/>
    <property type="match status" value="1"/>
</dbReference>
<evidence type="ECO:0000256" key="2">
    <source>
        <dbReference type="ARBA" id="ARBA00022670"/>
    </source>
</evidence>
<accession>F4KTL9</accession>
<dbReference type="GO" id="GO:0008234">
    <property type="term" value="F:cysteine-type peptidase activity"/>
    <property type="evidence" value="ECO:0007669"/>
    <property type="project" value="UniProtKB-KW"/>
</dbReference>
<evidence type="ECO:0000313" key="6">
    <source>
        <dbReference type="EMBL" id="AEE53393.1"/>
    </source>
</evidence>
<dbReference type="Pfam" id="PF18348">
    <property type="entry name" value="SH3_16"/>
    <property type="match status" value="1"/>
</dbReference>
<dbReference type="Gene3D" id="3.90.1720.10">
    <property type="entry name" value="endopeptidase domain like (from Nostoc punctiforme)"/>
    <property type="match status" value="1"/>
</dbReference>
<comment type="similarity">
    <text evidence="1">Belongs to the peptidase C40 family.</text>
</comment>
<dbReference type="Gene3D" id="2.30.30.40">
    <property type="entry name" value="SH3 Domains"/>
    <property type="match status" value="1"/>
</dbReference>
<keyword evidence="7" id="KW-1185">Reference proteome</keyword>
<evidence type="ECO:0000256" key="4">
    <source>
        <dbReference type="ARBA" id="ARBA00022807"/>
    </source>
</evidence>
<proteinExistence type="inferred from homology"/>
<keyword evidence="2" id="KW-0645">Protease</keyword>
<dbReference type="EMBL" id="CP002691">
    <property type="protein sequence ID" value="AEE53393.1"/>
    <property type="molecule type" value="Genomic_DNA"/>
</dbReference>
<dbReference type="InterPro" id="IPR051202">
    <property type="entry name" value="Peptidase_C40"/>
</dbReference>
<sequence length="281" mass="31754">MGICPLSVVPVRHTPSQRSEMSSQLLFGETVEVLEEKGKQWCKIRASCDNFIGWVESNQIKAITPSEFERFNAHFAYSLELMQPVMGADHFIPITMGARLPEFDGIRFRLGEVYYTFSGQAVVPGDFQPSADFILKLAKRYLNTPFLWGGRSPFGMDSPGLVQMVFQMAGFKVPREASAQIEIGDTIDFIENAQPGDLAFFENNQNRISHVGILMPDNKIIHSFGGVRIDKIDHYGIYDEARQMYSKRLRLIKRILPTIPRKNVPNEVSEVESSGVQAELF</sequence>
<dbReference type="GO" id="GO:0006508">
    <property type="term" value="P:proteolysis"/>
    <property type="evidence" value="ECO:0007669"/>
    <property type="project" value="UniProtKB-KW"/>
</dbReference>
<dbReference type="HOGENOM" id="CLU_016043_13_2_10"/>
<evidence type="ECO:0000256" key="1">
    <source>
        <dbReference type="ARBA" id="ARBA00007074"/>
    </source>
</evidence>
<dbReference type="InterPro" id="IPR000064">
    <property type="entry name" value="NLP_P60_dom"/>
</dbReference>
<dbReference type="PROSITE" id="PS51935">
    <property type="entry name" value="NLPC_P60"/>
    <property type="match status" value="1"/>
</dbReference>
<dbReference type="STRING" id="760192.Halhy_5569"/>
<protein>
    <submittedName>
        <fullName evidence="6">NLP/P60 protein</fullName>
    </submittedName>
</protein>
<organism evidence="6 7">
    <name type="scientific">Haliscomenobacter hydrossis (strain ATCC 27775 / DSM 1100 / LMG 10767 / O)</name>
    <dbReference type="NCBI Taxonomy" id="760192"/>
    <lineage>
        <taxon>Bacteria</taxon>
        <taxon>Pseudomonadati</taxon>
        <taxon>Bacteroidota</taxon>
        <taxon>Saprospiria</taxon>
        <taxon>Saprospirales</taxon>
        <taxon>Haliscomenobacteraceae</taxon>
        <taxon>Haliscomenobacter</taxon>
    </lineage>
</organism>
<dbReference type="eggNOG" id="COG0791">
    <property type="taxonomic scope" value="Bacteria"/>
</dbReference>
<reference key="2">
    <citation type="submission" date="2011-04" db="EMBL/GenBank/DDBJ databases">
        <title>Complete sequence of chromosome of Haliscomenobacter hydrossis DSM 1100.</title>
        <authorList>
            <consortium name="US DOE Joint Genome Institute (JGI-PGF)"/>
            <person name="Lucas S."/>
            <person name="Han J."/>
            <person name="Lapidus A."/>
            <person name="Bruce D."/>
            <person name="Goodwin L."/>
            <person name="Pitluck S."/>
            <person name="Peters L."/>
            <person name="Kyrpides N."/>
            <person name="Mavromatis K."/>
            <person name="Ivanova N."/>
            <person name="Ovchinnikova G."/>
            <person name="Pagani I."/>
            <person name="Daligault H."/>
            <person name="Detter J.C."/>
            <person name="Han C."/>
            <person name="Land M."/>
            <person name="Hauser L."/>
            <person name="Markowitz V."/>
            <person name="Cheng J.-F."/>
            <person name="Hugenholtz P."/>
            <person name="Woyke T."/>
            <person name="Wu D."/>
            <person name="Verbarg S."/>
            <person name="Frueling A."/>
            <person name="Brambilla E."/>
            <person name="Klenk H.-P."/>
            <person name="Eisen J.A."/>
        </authorList>
    </citation>
    <scope>NUCLEOTIDE SEQUENCE</scope>
    <source>
        <strain>DSM 1100</strain>
    </source>
</reference>
<evidence type="ECO:0000259" key="5">
    <source>
        <dbReference type="PROSITE" id="PS51935"/>
    </source>
</evidence>
<dbReference type="SUPFAM" id="SSF54001">
    <property type="entry name" value="Cysteine proteinases"/>
    <property type="match status" value="1"/>
</dbReference>
<keyword evidence="4" id="KW-0788">Thiol protease</keyword>
<reference evidence="6 7" key="1">
    <citation type="journal article" date="2011" name="Stand. Genomic Sci.">
        <title>Complete genome sequence of Haliscomenobacter hydrossis type strain (O).</title>
        <authorList>
            <consortium name="US DOE Joint Genome Institute (JGI-PGF)"/>
            <person name="Daligault H."/>
            <person name="Lapidus A."/>
            <person name="Zeytun A."/>
            <person name="Nolan M."/>
            <person name="Lucas S."/>
            <person name="Del Rio T.G."/>
            <person name="Tice H."/>
            <person name="Cheng J.F."/>
            <person name="Tapia R."/>
            <person name="Han C."/>
            <person name="Goodwin L."/>
            <person name="Pitluck S."/>
            <person name="Liolios K."/>
            <person name="Pagani I."/>
            <person name="Ivanova N."/>
            <person name="Huntemann M."/>
            <person name="Mavromatis K."/>
            <person name="Mikhailova N."/>
            <person name="Pati A."/>
            <person name="Chen A."/>
            <person name="Palaniappan K."/>
            <person name="Land M."/>
            <person name="Hauser L."/>
            <person name="Brambilla E.M."/>
            <person name="Rohde M."/>
            <person name="Verbarg S."/>
            <person name="Goker M."/>
            <person name="Bristow J."/>
            <person name="Eisen J.A."/>
            <person name="Markowitz V."/>
            <person name="Hugenholtz P."/>
            <person name="Kyrpides N.C."/>
            <person name="Klenk H.P."/>
            <person name="Woyke T."/>
        </authorList>
    </citation>
    <scope>NUCLEOTIDE SEQUENCE [LARGE SCALE GENOMIC DNA]</scope>
    <source>
        <strain evidence="7">ATCC 27775 / DSM 1100 / LMG 10767 / O</strain>
    </source>
</reference>
<name>F4KTL9_HALH1</name>
<dbReference type="AlphaFoldDB" id="F4KTL9"/>
<dbReference type="InterPro" id="IPR038765">
    <property type="entry name" value="Papain-like_cys_pep_sf"/>
</dbReference>